<evidence type="ECO:0000313" key="2">
    <source>
        <dbReference type="Proteomes" id="UP000281028"/>
    </source>
</evidence>
<gene>
    <name evidence="1" type="ORF">ECE50_009240</name>
</gene>
<dbReference type="AlphaFoldDB" id="A0A433WMU1"/>
<reference evidence="1" key="1">
    <citation type="submission" date="2020-05" db="EMBL/GenBank/DDBJ databases">
        <title>Chitinophaga laudate sp. nov., isolated from a tropical peat swamp.</title>
        <authorList>
            <person name="Goh C.B.S."/>
            <person name="Lee M.S."/>
            <person name="Parimannan S."/>
            <person name="Pasbakhsh P."/>
            <person name="Yule C.M."/>
            <person name="Rajandas H."/>
            <person name="Loke S."/>
            <person name="Croft L."/>
            <person name="Tan J.B.L."/>
        </authorList>
    </citation>
    <scope>NUCLEOTIDE SEQUENCE</scope>
    <source>
        <strain evidence="1">Mgbs1</strain>
    </source>
</reference>
<accession>A0A433WMU1</accession>
<proteinExistence type="predicted"/>
<sequence length="246" mass="28472">MITGKPRDPEEEEEVNAEEDYRFELAFFFGEEGRFYGIEDELHDLGELIKVVGKTVISEEAEFHAVQRREQENAGEDYQSPTEGELAVWHKLKYRQFTYKAMISLIQSTFEAGAQRLHALLTAEGQIEDLRKDREKLGDTLKDFAQLDPSLAAYWDQVRPFMFIRNKVGHQDGVYYKGDSNVDAFESFVEHRTDIKVTDEGILNGKHSFRMKITKSTVLTDYLNLVKEIFSELYKTAINRPVVSKK</sequence>
<dbReference type="Proteomes" id="UP000281028">
    <property type="component" value="Unassembled WGS sequence"/>
</dbReference>
<evidence type="ECO:0000313" key="1">
    <source>
        <dbReference type="EMBL" id="NSL87013.1"/>
    </source>
</evidence>
<protein>
    <submittedName>
        <fullName evidence="1">Uncharacterized protein</fullName>
    </submittedName>
</protein>
<keyword evidence="2" id="KW-1185">Reference proteome</keyword>
<dbReference type="EMBL" id="RIAR02000001">
    <property type="protein sequence ID" value="NSL87013.1"/>
    <property type="molecule type" value="Genomic_DNA"/>
</dbReference>
<name>A0A433WMU1_9BACT</name>
<comment type="caution">
    <text evidence="1">The sequence shown here is derived from an EMBL/GenBank/DDBJ whole genome shotgun (WGS) entry which is preliminary data.</text>
</comment>
<organism evidence="1 2">
    <name type="scientific">Chitinophaga solisilvae</name>
    <dbReference type="NCBI Taxonomy" id="1233460"/>
    <lineage>
        <taxon>Bacteria</taxon>
        <taxon>Pseudomonadati</taxon>
        <taxon>Bacteroidota</taxon>
        <taxon>Chitinophagia</taxon>
        <taxon>Chitinophagales</taxon>
        <taxon>Chitinophagaceae</taxon>
        <taxon>Chitinophaga</taxon>
    </lineage>
</organism>